<reference evidence="1 2" key="1">
    <citation type="submission" date="2024-06" db="EMBL/GenBank/DDBJ databases">
        <authorList>
            <person name="Kaempfer P."/>
            <person name="Viver T."/>
        </authorList>
    </citation>
    <scope>NUCLEOTIDE SEQUENCE [LARGE SCALE GENOMIC DNA]</scope>
    <source>
        <strain evidence="1 2">ST-75</strain>
    </source>
</reference>
<gene>
    <name evidence="1" type="ORF">ABS768_04130</name>
</gene>
<comment type="caution">
    <text evidence="1">The sequence shown here is derived from an EMBL/GenBank/DDBJ whole genome shotgun (WGS) entry which is preliminary data.</text>
</comment>
<protein>
    <submittedName>
        <fullName evidence="1">Uncharacterized protein</fullName>
    </submittedName>
</protein>
<name>A0ABW8YA68_9FLAO</name>
<organism evidence="1 2">
    <name type="scientific">Flavobacterium rhizophilum</name>
    <dbReference type="NCBI Taxonomy" id="3163296"/>
    <lineage>
        <taxon>Bacteria</taxon>
        <taxon>Pseudomonadati</taxon>
        <taxon>Bacteroidota</taxon>
        <taxon>Flavobacteriia</taxon>
        <taxon>Flavobacteriales</taxon>
        <taxon>Flavobacteriaceae</taxon>
        <taxon>Flavobacterium</taxon>
    </lineage>
</organism>
<accession>A0ABW8YA68</accession>
<keyword evidence="2" id="KW-1185">Reference proteome</keyword>
<evidence type="ECO:0000313" key="2">
    <source>
        <dbReference type="Proteomes" id="UP001629059"/>
    </source>
</evidence>
<sequence length="45" mass="4981">MEYESFLFVNFTGNSKAASLALNAARAYEKGTNIEVEGNKNENHT</sequence>
<evidence type="ECO:0000313" key="1">
    <source>
        <dbReference type="EMBL" id="MFL9836672.1"/>
    </source>
</evidence>
<proteinExistence type="predicted"/>
<dbReference type="EMBL" id="JBELQB010000003">
    <property type="protein sequence ID" value="MFL9836672.1"/>
    <property type="molecule type" value="Genomic_DNA"/>
</dbReference>
<dbReference type="Proteomes" id="UP001629059">
    <property type="component" value="Unassembled WGS sequence"/>
</dbReference>